<dbReference type="Gene3D" id="1.20.1260.10">
    <property type="match status" value="1"/>
</dbReference>
<dbReference type="Proteomes" id="UP000676967">
    <property type="component" value="Chromosome"/>
</dbReference>
<reference evidence="3 4" key="1">
    <citation type="submission" date="2020-08" db="EMBL/GenBank/DDBJ databases">
        <title>Whole genome shotgun sequence of Actinoplanes ianthinogenes NBRC 13996.</title>
        <authorList>
            <person name="Komaki H."/>
            <person name="Tamura T."/>
        </authorList>
    </citation>
    <scope>NUCLEOTIDE SEQUENCE [LARGE SCALE GENOMIC DNA]</scope>
    <source>
        <strain evidence="3 4">NBRC 13996</strain>
    </source>
</reference>
<evidence type="ECO:0000313" key="4">
    <source>
        <dbReference type="Proteomes" id="UP000676967"/>
    </source>
</evidence>
<proteinExistence type="predicted"/>
<sequence>MIFRRMTVALGAAGLLLLPAVAAQAAGSSDRDIDFLRAAHQANLAEIAGGRIAFQKTADPAVKKIAADLMRDHIFMDADLSATARKLRISLPMTPTAEQQALARRYEAAGTDTFDEYYISTQLAAHREAHEMAAAQAEQGDQEAVTDLAEKAVPIISRHQQELRQAAEAKGIAGYAGAGGRAG</sequence>
<keyword evidence="1" id="KW-0732">Signal</keyword>
<accession>A0ABM7LRG5</accession>
<keyword evidence="4" id="KW-1185">Reference proteome</keyword>
<dbReference type="InterPro" id="IPR012347">
    <property type="entry name" value="Ferritin-like"/>
</dbReference>
<feature type="signal peptide" evidence="1">
    <location>
        <begin position="1"/>
        <end position="25"/>
    </location>
</feature>
<protein>
    <recommendedName>
        <fullName evidence="2">DUF4142 domain-containing protein</fullName>
    </recommendedName>
</protein>
<evidence type="ECO:0000256" key="1">
    <source>
        <dbReference type="SAM" id="SignalP"/>
    </source>
</evidence>
<organism evidence="3 4">
    <name type="scientific">Actinoplanes ianthinogenes</name>
    <dbReference type="NCBI Taxonomy" id="122358"/>
    <lineage>
        <taxon>Bacteria</taxon>
        <taxon>Bacillati</taxon>
        <taxon>Actinomycetota</taxon>
        <taxon>Actinomycetes</taxon>
        <taxon>Micromonosporales</taxon>
        <taxon>Micromonosporaceae</taxon>
        <taxon>Actinoplanes</taxon>
    </lineage>
</organism>
<evidence type="ECO:0000259" key="2">
    <source>
        <dbReference type="Pfam" id="PF13628"/>
    </source>
</evidence>
<dbReference type="PANTHER" id="PTHR38593">
    <property type="entry name" value="BLR2558 PROTEIN"/>
    <property type="match status" value="1"/>
</dbReference>
<feature type="chain" id="PRO_5047276460" description="DUF4142 domain-containing protein" evidence="1">
    <location>
        <begin position="26"/>
        <end position="183"/>
    </location>
</feature>
<dbReference type="InterPro" id="IPR025419">
    <property type="entry name" value="DUF4142"/>
</dbReference>
<feature type="domain" description="DUF4142" evidence="2">
    <location>
        <begin position="32"/>
        <end position="165"/>
    </location>
</feature>
<evidence type="ECO:0000313" key="3">
    <source>
        <dbReference type="EMBL" id="BCJ41843.1"/>
    </source>
</evidence>
<dbReference type="Pfam" id="PF13628">
    <property type="entry name" value="DUF4142"/>
    <property type="match status" value="1"/>
</dbReference>
<dbReference type="EMBL" id="AP023356">
    <property type="protein sequence ID" value="BCJ41843.1"/>
    <property type="molecule type" value="Genomic_DNA"/>
</dbReference>
<gene>
    <name evidence="3" type="ORF">Aiant_25000</name>
</gene>
<name>A0ABM7LRG5_9ACTN</name>
<dbReference type="PANTHER" id="PTHR38593:SF1">
    <property type="entry name" value="BLR2558 PROTEIN"/>
    <property type="match status" value="1"/>
</dbReference>
<dbReference type="RefSeq" id="WP_189335307.1">
    <property type="nucleotide sequence ID" value="NZ_AP023356.1"/>
</dbReference>